<evidence type="ECO:0000313" key="2">
    <source>
        <dbReference type="EMBL" id="KAK3776093.1"/>
    </source>
</evidence>
<dbReference type="Proteomes" id="UP001283361">
    <property type="component" value="Unassembled WGS sequence"/>
</dbReference>
<proteinExistence type="predicted"/>
<evidence type="ECO:0000256" key="1">
    <source>
        <dbReference type="SAM" id="MobiDB-lite"/>
    </source>
</evidence>
<dbReference type="EMBL" id="JAWDGP010003248">
    <property type="protein sequence ID" value="KAK3776093.1"/>
    <property type="molecule type" value="Genomic_DNA"/>
</dbReference>
<keyword evidence="3" id="KW-1185">Reference proteome</keyword>
<feature type="region of interest" description="Disordered" evidence="1">
    <location>
        <begin position="1"/>
        <end position="21"/>
    </location>
</feature>
<feature type="compositionally biased region" description="Basic and acidic residues" evidence="1">
    <location>
        <begin position="94"/>
        <end position="111"/>
    </location>
</feature>
<sequence>MGTKDRSAQSGPRDRRDVSWLKRKALSLRGLDPGLEGPPSPGVHLGPVTGHVRCAGLGKEIPILTWTEGPVSPYVMSTIMASPLYQANRHPNLRRQDRQKSNENRQRESSESKTMLKYKTFITVQQPE</sequence>
<dbReference type="AlphaFoldDB" id="A0AAE0ZUU3"/>
<reference evidence="2" key="1">
    <citation type="journal article" date="2023" name="G3 (Bethesda)">
        <title>A reference genome for the long-term kleptoplast-retaining sea slug Elysia crispata morphotype clarki.</title>
        <authorList>
            <person name="Eastman K.E."/>
            <person name="Pendleton A.L."/>
            <person name="Shaikh M.A."/>
            <person name="Suttiyut T."/>
            <person name="Ogas R."/>
            <person name="Tomko P."/>
            <person name="Gavelis G."/>
            <person name="Widhalm J.R."/>
            <person name="Wisecaver J.H."/>
        </authorList>
    </citation>
    <scope>NUCLEOTIDE SEQUENCE</scope>
    <source>
        <strain evidence="2">ECLA1</strain>
    </source>
</reference>
<name>A0AAE0ZUU3_9GAST</name>
<accession>A0AAE0ZUU3</accession>
<evidence type="ECO:0000313" key="3">
    <source>
        <dbReference type="Proteomes" id="UP001283361"/>
    </source>
</evidence>
<organism evidence="2 3">
    <name type="scientific">Elysia crispata</name>
    <name type="common">lettuce slug</name>
    <dbReference type="NCBI Taxonomy" id="231223"/>
    <lineage>
        <taxon>Eukaryota</taxon>
        <taxon>Metazoa</taxon>
        <taxon>Spiralia</taxon>
        <taxon>Lophotrochozoa</taxon>
        <taxon>Mollusca</taxon>
        <taxon>Gastropoda</taxon>
        <taxon>Heterobranchia</taxon>
        <taxon>Euthyneura</taxon>
        <taxon>Panpulmonata</taxon>
        <taxon>Sacoglossa</taxon>
        <taxon>Placobranchoidea</taxon>
        <taxon>Plakobranchidae</taxon>
        <taxon>Elysia</taxon>
    </lineage>
</organism>
<feature type="region of interest" description="Disordered" evidence="1">
    <location>
        <begin position="87"/>
        <end position="128"/>
    </location>
</feature>
<comment type="caution">
    <text evidence="2">The sequence shown here is derived from an EMBL/GenBank/DDBJ whole genome shotgun (WGS) entry which is preliminary data.</text>
</comment>
<protein>
    <submittedName>
        <fullName evidence="2">Uncharacterized protein</fullName>
    </submittedName>
</protein>
<gene>
    <name evidence="2" type="ORF">RRG08_046760</name>
</gene>
<feature type="compositionally biased region" description="Basic and acidic residues" evidence="1">
    <location>
        <begin position="1"/>
        <end position="20"/>
    </location>
</feature>